<comment type="caution">
    <text evidence="1">The sequence shown here is derived from an EMBL/GenBank/DDBJ whole genome shotgun (WGS) entry which is preliminary data.</text>
</comment>
<reference evidence="1" key="2">
    <citation type="submission" date="2020-09" db="EMBL/GenBank/DDBJ databases">
        <authorList>
            <person name="Sun Q."/>
            <person name="Zhou Y."/>
        </authorList>
    </citation>
    <scope>NUCLEOTIDE SEQUENCE</scope>
    <source>
        <strain evidence="1">CGMCC 1.15725</strain>
    </source>
</reference>
<keyword evidence="2" id="KW-1185">Reference proteome</keyword>
<sequence>MTNGDSDHSSTGADAAPAPLHVTTVLVASIRAMSNALDALGFPEEDDRVVDQDGRLGFVTCSHESDCDDLFALIAELSSSGETWEIQFQTDLTPDRIVSLTLNRHRAVVAHEQAVEPDHADDAKGPQLPVYDLDDGVGQVQFQRAVRGAKPSEIFAEIGAGPDGRARARIVQRAPRRILAEAAAADEPALRAALREAIPKLMFTVGRRGPA</sequence>
<organism evidence="1 2">
    <name type="scientific">Aliidongia dinghuensis</name>
    <dbReference type="NCBI Taxonomy" id="1867774"/>
    <lineage>
        <taxon>Bacteria</taxon>
        <taxon>Pseudomonadati</taxon>
        <taxon>Pseudomonadota</taxon>
        <taxon>Alphaproteobacteria</taxon>
        <taxon>Rhodospirillales</taxon>
        <taxon>Dongiaceae</taxon>
        <taxon>Aliidongia</taxon>
    </lineage>
</organism>
<evidence type="ECO:0000313" key="1">
    <source>
        <dbReference type="EMBL" id="GGF38720.1"/>
    </source>
</evidence>
<evidence type="ECO:0000313" key="2">
    <source>
        <dbReference type="Proteomes" id="UP000646365"/>
    </source>
</evidence>
<dbReference type="EMBL" id="BMJQ01000015">
    <property type="protein sequence ID" value="GGF38720.1"/>
    <property type="molecule type" value="Genomic_DNA"/>
</dbReference>
<proteinExistence type="predicted"/>
<name>A0A8J2YYZ9_9PROT</name>
<protein>
    <submittedName>
        <fullName evidence="1">Uncharacterized protein</fullName>
    </submittedName>
</protein>
<gene>
    <name evidence="1" type="ORF">GCM10011611_51350</name>
</gene>
<dbReference type="AlphaFoldDB" id="A0A8J2YYZ9"/>
<reference evidence="1" key="1">
    <citation type="journal article" date="2014" name="Int. J. Syst. Evol. Microbiol.">
        <title>Complete genome sequence of Corynebacterium casei LMG S-19264T (=DSM 44701T), isolated from a smear-ripened cheese.</title>
        <authorList>
            <consortium name="US DOE Joint Genome Institute (JGI-PGF)"/>
            <person name="Walter F."/>
            <person name="Albersmeier A."/>
            <person name="Kalinowski J."/>
            <person name="Ruckert C."/>
        </authorList>
    </citation>
    <scope>NUCLEOTIDE SEQUENCE</scope>
    <source>
        <strain evidence="1">CGMCC 1.15725</strain>
    </source>
</reference>
<accession>A0A8J2YYZ9</accession>
<dbReference type="Proteomes" id="UP000646365">
    <property type="component" value="Unassembled WGS sequence"/>
</dbReference>